<evidence type="ECO:0000256" key="1">
    <source>
        <dbReference type="SAM" id="SignalP"/>
    </source>
</evidence>
<name>A0A0M8MD33_9FLAO</name>
<dbReference type="EMBL" id="LIYD01000005">
    <property type="protein sequence ID" value="KOS06284.1"/>
    <property type="molecule type" value="Genomic_DNA"/>
</dbReference>
<feature type="chain" id="PRO_5005818251" evidence="1">
    <location>
        <begin position="22"/>
        <end position="179"/>
    </location>
</feature>
<accession>A0A0M8MD33</accession>
<proteinExistence type="predicted"/>
<dbReference type="STRING" id="1202724.AM493_09745"/>
<feature type="signal peptide" evidence="1">
    <location>
        <begin position="1"/>
        <end position="21"/>
    </location>
</feature>
<dbReference type="Proteomes" id="UP000037755">
    <property type="component" value="Unassembled WGS sequence"/>
</dbReference>
<evidence type="ECO:0000313" key="3">
    <source>
        <dbReference type="Proteomes" id="UP000037755"/>
    </source>
</evidence>
<keyword evidence="3" id="KW-1185">Reference proteome</keyword>
<reference evidence="2 3" key="1">
    <citation type="submission" date="2015-08" db="EMBL/GenBank/DDBJ databases">
        <title>Whole genome sequence of Flavobacterium akiainvivens IK-1T, from decaying Wikstroemia oahuensis, an endemic Hawaiian shrub.</title>
        <authorList>
            <person name="Wan X."/>
            <person name="Hou S."/>
            <person name="Saito J."/>
            <person name="Donachie S."/>
        </authorList>
    </citation>
    <scope>NUCLEOTIDE SEQUENCE [LARGE SCALE GENOMIC DNA]</scope>
    <source>
        <strain evidence="2 3">IK-1</strain>
    </source>
</reference>
<sequence length="179" mass="20807">MLFAMKIFTYLILLCSLCAYSQDMETISWAGASMNDRIALTISYKEFQKMGRKADSLAVATPQDICGMKNMEGAQLLYFKGIKYLFKNDTLTFRGVDFSKRKFMYLATKDDWFDHSTTFKAFAKAYPGSAAYPDYSEDEDGNEYEMYTMLPDDDTDASEWRFYFTNGKLHHIDYWTPCE</sequence>
<dbReference type="PATRIC" id="fig|1202724.3.peg.2022"/>
<organism evidence="2 3">
    <name type="scientific">Flavobacterium akiainvivens</name>
    <dbReference type="NCBI Taxonomy" id="1202724"/>
    <lineage>
        <taxon>Bacteria</taxon>
        <taxon>Pseudomonadati</taxon>
        <taxon>Bacteroidota</taxon>
        <taxon>Flavobacteriia</taxon>
        <taxon>Flavobacteriales</taxon>
        <taxon>Flavobacteriaceae</taxon>
        <taxon>Flavobacterium</taxon>
    </lineage>
</organism>
<keyword evidence="1" id="KW-0732">Signal</keyword>
<protein>
    <submittedName>
        <fullName evidence="2">Uncharacterized protein</fullName>
    </submittedName>
</protein>
<evidence type="ECO:0000313" key="2">
    <source>
        <dbReference type="EMBL" id="KOS06284.1"/>
    </source>
</evidence>
<gene>
    <name evidence="2" type="ORF">AM493_09745</name>
</gene>
<comment type="caution">
    <text evidence="2">The sequence shown here is derived from an EMBL/GenBank/DDBJ whole genome shotgun (WGS) entry which is preliminary data.</text>
</comment>
<dbReference type="AlphaFoldDB" id="A0A0M8MD33"/>